<dbReference type="SUPFAM" id="SSF52540">
    <property type="entry name" value="P-loop containing nucleoside triphosphate hydrolases"/>
    <property type="match status" value="1"/>
</dbReference>
<evidence type="ECO:0000256" key="3">
    <source>
        <dbReference type="ARBA" id="ARBA00022496"/>
    </source>
</evidence>
<dbReference type="InterPro" id="IPR003439">
    <property type="entry name" value="ABC_transporter-like_ATP-bd"/>
</dbReference>
<feature type="domain" description="ABC transporter" evidence="11">
    <location>
        <begin position="48"/>
        <end position="283"/>
    </location>
</feature>
<keyword evidence="2" id="KW-1003">Cell membrane</keyword>
<keyword evidence="6" id="KW-0408">Iron</keyword>
<dbReference type="GO" id="GO:0005524">
    <property type="term" value="F:ATP binding"/>
    <property type="evidence" value="ECO:0007669"/>
    <property type="project" value="UniProtKB-KW"/>
</dbReference>
<dbReference type="InterPro" id="IPR017871">
    <property type="entry name" value="ABC_transporter-like_CS"/>
</dbReference>
<keyword evidence="4" id="KW-0547">Nucleotide-binding</keyword>
<dbReference type="InterPro" id="IPR013611">
    <property type="entry name" value="Transp-assoc_OB_typ2"/>
</dbReference>
<dbReference type="PROSITE" id="PS50893">
    <property type="entry name" value="ABC_TRANSPORTER_2"/>
    <property type="match status" value="1"/>
</dbReference>
<accession>A0A0S4QXD5</accession>
<keyword evidence="13" id="KW-1185">Reference proteome</keyword>
<keyword evidence="5 12" id="KW-0067">ATP-binding</keyword>
<feature type="compositionally biased region" description="Pro residues" evidence="10">
    <location>
        <begin position="1"/>
        <end position="11"/>
    </location>
</feature>
<dbReference type="PANTHER" id="PTHR42781">
    <property type="entry name" value="SPERMIDINE/PUTRESCINE IMPORT ATP-BINDING PROTEIN POTA"/>
    <property type="match status" value="1"/>
</dbReference>
<dbReference type="EC" id="7.6.2.9" evidence="9"/>
<dbReference type="Gene3D" id="3.40.50.300">
    <property type="entry name" value="P-loop containing nucleotide triphosphate hydrolases"/>
    <property type="match status" value="1"/>
</dbReference>
<name>A0A0S4QXD5_9ACTN</name>
<protein>
    <recommendedName>
        <fullName evidence="9">ABC-type quaternary amine transporter</fullName>
        <ecNumber evidence="9">7.6.2.9</ecNumber>
    </recommendedName>
</protein>
<feature type="region of interest" description="Disordered" evidence="10">
    <location>
        <begin position="1"/>
        <end position="38"/>
    </location>
</feature>
<dbReference type="GO" id="GO:0043190">
    <property type="term" value="C:ATP-binding cassette (ABC) transporter complex"/>
    <property type="evidence" value="ECO:0007669"/>
    <property type="project" value="InterPro"/>
</dbReference>
<dbReference type="Proteomes" id="UP000198802">
    <property type="component" value="Unassembled WGS sequence"/>
</dbReference>
<dbReference type="SUPFAM" id="SSF50331">
    <property type="entry name" value="MOP-like"/>
    <property type="match status" value="1"/>
</dbReference>
<dbReference type="GO" id="GO:0015418">
    <property type="term" value="F:ABC-type quaternary ammonium compound transporting activity"/>
    <property type="evidence" value="ECO:0007669"/>
    <property type="project" value="UniProtKB-EC"/>
</dbReference>
<keyword evidence="8" id="KW-0472">Membrane</keyword>
<evidence type="ECO:0000256" key="2">
    <source>
        <dbReference type="ARBA" id="ARBA00022475"/>
    </source>
</evidence>
<dbReference type="FunFam" id="3.40.50.300:FF:000425">
    <property type="entry name" value="Probable ABC transporter, ATP-binding subunit"/>
    <property type="match status" value="1"/>
</dbReference>
<dbReference type="InterPro" id="IPR015853">
    <property type="entry name" value="ABC_transpr_FbpC"/>
</dbReference>
<evidence type="ECO:0000256" key="5">
    <source>
        <dbReference type="ARBA" id="ARBA00022840"/>
    </source>
</evidence>
<evidence type="ECO:0000256" key="1">
    <source>
        <dbReference type="ARBA" id="ARBA00022448"/>
    </source>
</evidence>
<dbReference type="GO" id="GO:0016887">
    <property type="term" value="F:ATP hydrolysis activity"/>
    <property type="evidence" value="ECO:0007669"/>
    <property type="project" value="InterPro"/>
</dbReference>
<dbReference type="InterPro" id="IPR050093">
    <property type="entry name" value="ABC_SmlMolc_Importer"/>
</dbReference>
<sequence>MTPGPVTPPMQTPGLETPGLETAGPETGPAVPGTAPAVPGTAPAGHVLRAAAIRKAYGAQTVLDGVDLTVPAGCLTALVGRSGSGKTTLLRLLAGFDRPDAGTITIGDRLVAGPGRQVPPERRRIGYVTQEGSLFPHLTVAGNIAFGWPWRARWSRRNRRDVGELLDLVGLPERYLRRFPHELSGGEQQRVALARALAPRPDAILLDEPFSALDPELRATTRQAVTAALAATGTTTVLVTHDRVEALSIASRVALLRDGAILQEDTPTGLYHRPVDHQVAAFVGDLTVVPAALRGSVADTPLGAVPLRHDQHGTGRVFLRPEQVEITEPGAGHTDATVLTADFRGADGLLALRVGTPSGDVDVTARCAAHHLPAAGQRVGVRVSGPATATAPADSDAT</sequence>
<dbReference type="AlphaFoldDB" id="A0A0S4QXD5"/>
<dbReference type="EMBL" id="FAOZ01000027">
    <property type="protein sequence ID" value="CUU59416.1"/>
    <property type="molecule type" value="Genomic_DNA"/>
</dbReference>
<evidence type="ECO:0000313" key="12">
    <source>
        <dbReference type="EMBL" id="CUU59416.1"/>
    </source>
</evidence>
<dbReference type="InterPro" id="IPR003593">
    <property type="entry name" value="AAA+_ATPase"/>
</dbReference>
<proteinExistence type="predicted"/>
<keyword evidence="7" id="KW-0406">Ion transport</keyword>
<gene>
    <name evidence="12" type="ORF">Ga0074812_12793</name>
</gene>
<keyword evidence="1" id="KW-0813">Transport</keyword>
<dbReference type="PANTHER" id="PTHR42781:SF4">
    <property type="entry name" value="SPERMIDINE_PUTRESCINE IMPORT ATP-BINDING PROTEIN POTA"/>
    <property type="match status" value="1"/>
</dbReference>
<evidence type="ECO:0000256" key="4">
    <source>
        <dbReference type="ARBA" id="ARBA00022741"/>
    </source>
</evidence>
<keyword evidence="3" id="KW-0410">Iron transport</keyword>
<evidence type="ECO:0000256" key="6">
    <source>
        <dbReference type="ARBA" id="ARBA00023004"/>
    </source>
</evidence>
<dbReference type="PROSITE" id="PS00211">
    <property type="entry name" value="ABC_TRANSPORTER_1"/>
    <property type="match status" value="1"/>
</dbReference>
<evidence type="ECO:0000256" key="7">
    <source>
        <dbReference type="ARBA" id="ARBA00023065"/>
    </source>
</evidence>
<evidence type="ECO:0000256" key="10">
    <source>
        <dbReference type="SAM" id="MobiDB-lite"/>
    </source>
</evidence>
<dbReference type="InterPro" id="IPR027417">
    <property type="entry name" value="P-loop_NTPase"/>
</dbReference>
<dbReference type="SMART" id="SM00382">
    <property type="entry name" value="AAA"/>
    <property type="match status" value="1"/>
</dbReference>
<evidence type="ECO:0000259" key="11">
    <source>
        <dbReference type="PROSITE" id="PS50893"/>
    </source>
</evidence>
<dbReference type="Pfam" id="PF00005">
    <property type="entry name" value="ABC_tran"/>
    <property type="match status" value="1"/>
</dbReference>
<dbReference type="GO" id="GO:0015408">
    <property type="term" value="F:ABC-type ferric iron transporter activity"/>
    <property type="evidence" value="ECO:0007669"/>
    <property type="project" value="InterPro"/>
</dbReference>
<feature type="compositionally biased region" description="Low complexity" evidence="10">
    <location>
        <begin position="22"/>
        <end position="38"/>
    </location>
</feature>
<organism evidence="12 13">
    <name type="scientific">Parafrankia irregularis</name>
    <dbReference type="NCBI Taxonomy" id="795642"/>
    <lineage>
        <taxon>Bacteria</taxon>
        <taxon>Bacillati</taxon>
        <taxon>Actinomycetota</taxon>
        <taxon>Actinomycetes</taxon>
        <taxon>Frankiales</taxon>
        <taxon>Frankiaceae</taxon>
        <taxon>Parafrankia</taxon>
    </lineage>
</organism>
<evidence type="ECO:0000313" key="13">
    <source>
        <dbReference type="Proteomes" id="UP000198802"/>
    </source>
</evidence>
<evidence type="ECO:0000256" key="9">
    <source>
        <dbReference type="ARBA" id="ARBA00066388"/>
    </source>
</evidence>
<dbReference type="Pfam" id="PF08402">
    <property type="entry name" value="TOBE_2"/>
    <property type="match status" value="1"/>
</dbReference>
<reference evidence="13" key="1">
    <citation type="submission" date="2015-11" db="EMBL/GenBank/DDBJ databases">
        <authorList>
            <person name="Varghese N."/>
        </authorList>
    </citation>
    <scope>NUCLEOTIDE SEQUENCE [LARGE SCALE GENOMIC DNA]</scope>
    <source>
        <strain evidence="13">DSM 45899</strain>
    </source>
</reference>
<evidence type="ECO:0000256" key="8">
    <source>
        <dbReference type="ARBA" id="ARBA00023136"/>
    </source>
</evidence>
<dbReference type="CDD" id="cd03259">
    <property type="entry name" value="ABC_Carb_Solutes_like"/>
    <property type="match status" value="1"/>
</dbReference>
<dbReference type="InterPro" id="IPR008995">
    <property type="entry name" value="Mo/tungstate-bd_C_term_dom"/>
</dbReference>